<comment type="caution">
    <text evidence="1">The sequence shown here is derived from an EMBL/GenBank/DDBJ whole genome shotgun (WGS) entry which is preliminary data.</text>
</comment>
<reference evidence="1" key="1">
    <citation type="journal article" date="2014" name="Front. Microbiol.">
        <title>High frequency of phylogenetically diverse reductive dehalogenase-homologous genes in deep subseafloor sedimentary metagenomes.</title>
        <authorList>
            <person name="Kawai M."/>
            <person name="Futagami T."/>
            <person name="Toyoda A."/>
            <person name="Takaki Y."/>
            <person name="Nishi S."/>
            <person name="Hori S."/>
            <person name="Arai W."/>
            <person name="Tsubouchi T."/>
            <person name="Morono Y."/>
            <person name="Uchiyama I."/>
            <person name="Ito T."/>
            <person name="Fujiyama A."/>
            <person name="Inagaki F."/>
            <person name="Takami H."/>
        </authorList>
    </citation>
    <scope>NUCLEOTIDE SEQUENCE</scope>
    <source>
        <strain evidence="1">Expedition CK06-06</strain>
    </source>
</reference>
<dbReference type="AlphaFoldDB" id="X1JAH5"/>
<accession>X1JAH5</accession>
<name>X1JAH5_9ZZZZ</name>
<proteinExistence type="predicted"/>
<gene>
    <name evidence="1" type="ORF">S06H3_03351</name>
</gene>
<protein>
    <submittedName>
        <fullName evidence="1">Uncharacterized protein</fullName>
    </submittedName>
</protein>
<sequence>MPYPGMFLGPDLEERIIRTNELLKEEYKKRSDKAQAYLDIAGPHYV</sequence>
<organism evidence="1">
    <name type="scientific">marine sediment metagenome</name>
    <dbReference type="NCBI Taxonomy" id="412755"/>
    <lineage>
        <taxon>unclassified sequences</taxon>
        <taxon>metagenomes</taxon>
        <taxon>ecological metagenomes</taxon>
    </lineage>
</organism>
<evidence type="ECO:0000313" key="1">
    <source>
        <dbReference type="EMBL" id="GAH91716.1"/>
    </source>
</evidence>
<dbReference type="EMBL" id="BARV01001082">
    <property type="protein sequence ID" value="GAH91716.1"/>
    <property type="molecule type" value="Genomic_DNA"/>
</dbReference>